<dbReference type="InterPro" id="IPR004572">
    <property type="entry name" value="Protoporphyrinogen_oxidase"/>
</dbReference>
<evidence type="ECO:0000256" key="9">
    <source>
        <dbReference type="ARBA" id="ARBA00023244"/>
    </source>
</evidence>
<dbReference type="Proteomes" id="UP000092730">
    <property type="component" value="Chromosome 7"/>
</dbReference>
<comment type="subcellular location">
    <subcellularLocation>
        <location evidence="11">Mitochondrion inner membrane</location>
    </subcellularLocation>
</comment>
<evidence type="ECO:0000313" key="15">
    <source>
        <dbReference type="Proteomes" id="UP000092730"/>
    </source>
</evidence>
<evidence type="ECO:0000256" key="2">
    <source>
        <dbReference type="ARBA" id="ARBA00005073"/>
    </source>
</evidence>
<keyword evidence="5 11" id="KW-0285">Flavoprotein</keyword>
<comment type="pathway">
    <text evidence="2 11">Porphyrin-containing compound metabolism; protoporphyrin-IX biosynthesis; protoporphyrin-IX from protoporphyrinogen-IX: step 1/1.</text>
</comment>
<dbReference type="InterPro" id="IPR002937">
    <property type="entry name" value="Amino_oxidase"/>
</dbReference>
<dbReference type="GeneID" id="30211590"/>
<reference evidence="13" key="3">
    <citation type="submission" date="2014-01" db="EMBL/GenBank/DDBJ databases">
        <title>Evolution of pathogenesis and genome organization in the Tremellales.</title>
        <authorList>
            <person name="Cuomo C."/>
            <person name="Litvintseva A."/>
            <person name="Heitman J."/>
            <person name="Chen Y."/>
            <person name="Sun S."/>
            <person name="Springer D."/>
            <person name="Dromer F."/>
            <person name="Young S."/>
            <person name="Zeng Q."/>
            <person name="Chapman S."/>
            <person name="Gujja S."/>
            <person name="Saif S."/>
            <person name="Birren B."/>
        </authorList>
    </citation>
    <scope>NUCLEOTIDE SEQUENCE</scope>
    <source>
        <strain evidence="13">CBS 10118</strain>
    </source>
</reference>
<reference evidence="14" key="2">
    <citation type="submission" date="2013-07" db="EMBL/GenBank/DDBJ databases">
        <authorList>
            <consortium name="The Broad Institute Genome Sequencing Platform"/>
            <person name="Cuomo C."/>
            <person name="Litvintseva A."/>
            <person name="Chen Y."/>
            <person name="Heitman J."/>
            <person name="Sun S."/>
            <person name="Springer D."/>
            <person name="Dromer F."/>
            <person name="Young S.K."/>
            <person name="Zeng Q."/>
            <person name="Gargeya S."/>
            <person name="Fitzgerald M."/>
            <person name="Abouelleil A."/>
            <person name="Alvarado L."/>
            <person name="Berlin A.M."/>
            <person name="Chapman S.B."/>
            <person name="Dewar J."/>
            <person name="Goldberg J."/>
            <person name="Griggs A."/>
            <person name="Gujja S."/>
            <person name="Hansen M."/>
            <person name="Howarth C."/>
            <person name="Imamovic A."/>
            <person name="Larimer J."/>
            <person name="McCowan C."/>
            <person name="Murphy C."/>
            <person name="Pearson M."/>
            <person name="Priest M."/>
            <person name="Roberts A."/>
            <person name="Saif S."/>
            <person name="Shea T."/>
            <person name="Sykes S."/>
            <person name="Wortman J."/>
            <person name="Nusbaum C."/>
            <person name="Birren B."/>
        </authorList>
    </citation>
    <scope>NUCLEOTIDE SEQUENCE</scope>
    <source>
        <strain evidence="14">CBS 10118</strain>
    </source>
</reference>
<keyword evidence="8 11" id="KW-0350">Heme biosynthesis</keyword>
<evidence type="ECO:0000256" key="8">
    <source>
        <dbReference type="ARBA" id="ARBA00023133"/>
    </source>
</evidence>
<evidence type="ECO:0000256" key="10">
    <source>
        <dbReference type="ARBA" id="ARBA00047554"/>
    </source>
</evidence>
<proteinExistence type="inferred from homology"/>
<dbReference type="OrthoDB" id="438553at2759"/>
<evidence type="ECO:0000256" key="7">
    <source>
        <dbReference type="ARBA" id="ARBA00023002"/>
    </source>
</evidence>
<dbReference type="RefSeq" id="XP_019043916.1">
    <property type="nucleotide sequence ID" value="XM_019193793.1"/>
</dbReference>
<dbReference type="UniPathway" id="UPA00251">
    <property type="reaction ID" value="UER00324"/>
</dbReference>
<reference evidence="14" key="4">
    <citation type="submission" date="2024-02" db="EMBL/GenBank/DDBJ databases">
        <title>Comparative genomics of Cryptococcus and Kwoniella reveals pathogenesis evolution and contrasting modes of karyotype evolution via chromosome fusion or intercentromeric recombination.</title>
        <authorList>
            <person name="Coelho M.A."/>
            <person name="David-Palma M."/>
            <person name="Shea T."/>
            <person name="Bowers K."/>
            <person name="McGinley-Smith S."/>
            <person name="Mohammad A.W."/>
            <person name="Gnirke A."/>
            <person name="Yurkov A.M."/>
            <person name="Nowrousian M."/>
            <person name="Sun S."/>
            <person name="Cuomo C.A."/>
            <person name="Heitman J."/>
        </authorList>
    </citation>
    <scope>NUCLEOTIDE SEQUENCE</scope>
    <source>
        <strain evidence="14">CBS 10118</strain>
    </source>
</reference>
<evidence type="ECO:0000256" key="11">
    <source>
        <dbReference type="RuleBase" id="RU367069"/>
    </source>
</evidence>
<evidence type="ECO:0000256" key="1">
    <source>
        <dbReference type="ARBA" id="ARBA00002600"/>
    </source>
</evidence>
<dbReference type="PANTHER" id="PTHR42923:SF3">
    <property type="entry name" value="PROTOPORPHYRINOGEN OXIDASE"/>
    <property type="match status" value="1"/>
</dbReference>
<accession>A0A1B9FVP4</accession>
<dbReference type="PANTHER" id="PTHR42923">
    <property type="entry name" value="PROTOPORPHYRINOGEN OXIDASE"/>
    <property type="match status" value="1"/>
</dbReference>
<comment type="cofactor">
    <cofactor evidence="11">
        <name>FAD</name>
        <dbReference type="ChEBI" id="CHEBI:57692"/>
    </cofactor>
    <text evidence="11">Binds 1 FAD per subunit.</text>
</comment>
<comment type="similarity">
    <text evidence="3 11">Belongs to the protoporphyrinogen/coproporphyrinogen oxidase family. Protoporphyrinogen oxidase subfamily.</text>
</comment>
<evidence type="ECO:0000313" key="14">
    <source>
        <dbReference type="EMBL" id="WVW86389.1"/>
    </source>
</evidence>
<dbReference type="EMBL" id="KI894024">
    <property type="protein sequence ID" value="OCF22846.1"/>
    <property type="molecule type" value="Genomic_DNA"/>
</dbReference>
<gene>
    <name evidence="13" type="ORF">I302_07191</name>
    <name evidence="14" type="ORF">I302_108435</name>
</gene>
<evidence type="ECO:0000256" key="6">
    <source>
        <dbReference type="ARBA" id="ARBA00022827"/>
    </source>
</evidence>
<feature type="domain" description="Amine oxidase" evidence="12">
    <location>
        <begin position="14"/>
        <end position="514"/>
    </location>
</feature>
<dbReference type="GO" id="GO:0005743">
    <property type="term" value="C:mitochondrial inner membrane"/>
    <property type="evidence" value="ECO:0007669"/>
    <property type="project" value="UniProtKB-SubCell"/>
</dbReference>
<dbReference type="SUPFAM" id="SSF51905">
    <property type="entry name" value="FAD/NAD(P)-binding domain"/>
    <property type="match status" value="1"/>
</dbReference>
<keyword evidence="9 11" id="KW-0627">Porphyrin biosynthesis</keyword>
<dbReference type="InterPro" id="IPR036188">
    <property type="entry name" value="FAD/NAD-bd_sf"/>
</dbReference>
<evidence type="ECO:0000256" key="5">
    <source>
        <dbReference type="ARBA" id="ARBA00022630"/>
    </source>
</evidence>
<dbReference type="GO" id="GO:0004729">
    <property type="term" value="F:oxygen-dependent protoporphyrinogen oxidase activity"/>
    <property type="evidence" value="ECO:0007669"/>
    <property type="project" value="UniProtKB-UniRule"/>
</dbReference>
<comment type="catalytic activity">
    <reaction evidence="10 11">
        <text>protoporphyrinogen IX + 3 O2 = protoporphyrin IX + 3 H2O2</text>
        <dbReference type="Rhea" id="RHEA:25576"/>
        <dbReference type="ChEBI" id="CHEBI:15379"/>
        <dbReference type="ChEBI" id="CHEBI:16240"/>
        <dbReference type="ChEBI" id="CHEBI:57306"/>
        <dbReference type="ChEBI" id="CHEBI:57307"/>
        <dbReference type="EC" id="1.3.3.4"/>
    </reaction>
</comment>
<sequence>MPPPRSITILGGGLSGLTAAYKLSKLLPSSSGSKITLIESTNRIGGWINSQRHEVEYLDPDRKGEVISGEVTIESGPRSIRPRGSEGARGMLRLLKDLDLTSSILPILFSHPAAKNRFLLDPSTSHLTALPTSPLSLLSSNSPLLKGLLPSALKEPFHPQIQGVSDESVDSFFSRRLSPAIARNLASSMVHGIYAASSKDLSVRSAFPSLWDAEQKYGSVVVGMLSGGSPSKKSKAEVEREEEELGELGRESKKWSLYGLKGGLSSLTDRLYEEIQRSGNVEIRSNEAVKSIKSLSPSQTSQEGGNGMVEIETTQGKYTTDHIISALSSSTLSSLLSDRQSLSHLDTNPYTSVGVVNLVYPLPPHQIHPAGFGYLISRSDPSSNPYGVLGVIFDSTAIPLSTDVRGITKLTLMMGGPYWSSYSPNLIPPGSNEELIENSINHLNTVFPHLRGVEPILKLGKINWDCIPTYTLNHGQRLRDLHRHIRDGEWDGKLSLVGNAYGGVGLNDCIFSSEGVVKELMKGSKVTGLERWETWE</sequence>
<evidence type="ECO:0000256" key="3">
    <source>
        <dbReference type="ARBA" id="ARBA00010551"/>
    </source>
</evidence>
<dbReference type="GO" id="GO:0006782">
    <property type="term" value="P:protoporphyrinogen IX biosynthetic process"/>
    <property type="evidence" value="ECO:0007669"/>
    <property type="project" value="UniProtKB-UniRule"/>
</dbReference>
<protein>
    <recommendedName>
        <fullName evidence="4 11">Protoporphyrinogen oxidase</fullName>
        <ecNumber evidence="4 11">1.3.3.4</ecNumber>
    </recommendedName>
</protein>
<dbReference type="VEuPathDB" id="FungiDB:I302_07191"/>
<reference evidence="13" key="1">
    <citation type="submission" date="2013-07" db="EMBL/GenBank/DDBJ databases">
        <title>The Genome Sequence of Cryptococcus bestiolae CBS10118.</title>
        <authorList>
            <consortium name="The Broad Institute Genome Sequencing Platform"/>
            <person name="Cuomo C."/>
            <person name="Litvintseva A."/>
            <person name="Chen Y."/>
            <person name="Heitman J."/>
            <person name="Sun S."/>
            <person name="Springer D."/>
            <person name="Dromer F."/>
            <person name="Young S.K."/>
            <person name="Zeng Q."/>
            <person name="Gargeya S."/>
            <person name="Fitzgerald M."/>
            <person name="Abouelleil A."/>
            <person name="Alvarado L."/>
            <person name="Berlin A.M."/>
            <person name="Chapman S.B."/>
            <person name="Dewar J."/>
            <person name="Goldberg J."/>
            <person name="Griggs A."/>
            <person name="Gujja S."/>
            <person name="Hansen M."/>
            <person name="Howarth C."/>
            <person name="Imamovic A."/>
            <person name="Larimer J."/>
            <person name="McCowan C."/>
            <person name="Murphy C."/>
            <person name="Pearson M."/>
            <person name="Priest M."/>
            <person name="Roberts A."/>
            <person name="Saif S."/>
            <person name="Shea T."/>
            <person name="Sykes S."/>
            <person name="Wortman J."/>
            <person name="Nusbaum C."/>
            <person name="Birren B."/>
        </authorList>
    </citation>
    <scope>NUCLEOTIDE SEQUENCE [LARGE SCALE GENOMIC DNA]</scope>
    <source>
        <strain evidence="13">CBS 10118</strain>
    </source>
</reference>
<keyword evidence="7 11" id="KW-0560">Oxidoreductase</keyword>
<evidence type="ECO:0000259" key="12">
    <source>
        <dbReference type="Pfam" id="PF01593"/>
    </source>
</evidence>
<dbReference type="EC" id="1.3.3.4" evidence="4 11"/>
<organism evidence="13">
    <name type="scientific">Kwoniella bestiolae CBS 10118</name>
    <dbReference type="NCBI Taxonomy" id="1296100"/>
    <lineage>
        <taxon>Eukaryota</taxon>
        <taxon>Fungi</taxon>
        <taxon>Dikarya</taxon>
        <taxon>Basidiomycota</taxon>
        <taxon>Agaricomycotina</taxon>
        <taxon>Tremellomycetes</taxon>
        <taxon>Tremellales</taxon>
        <taxon>Cryptococcaceae</taxon>
        <taxon>Kwoniella</taxon>
    </lineage>
</organism>
<evidence type="ECO:0000256" key="4">
    <source>
        <dbReference type="ARBA" id="ARBA00012867"/>
    </source>
</evidence>
<keyword evidence="15" id="KW-1185">Reference proteome</keyword>
<dbReference type="SUPFAM" id="SSF54373">
    <property type="entry name" value="FAD-linked reductases, C-terminal domain"/>
    <property type="match status" value="1"/>
</dbReference>
<evidence type="ECO:0000313" key="13">
    <source>
        <dbReference type="EMBL" id="OCF22846.1"/>
    </source>
</evidence>
<dbReference type="STRING" id="1296100.A0A1B9FVP4"/>
<comment type="function">
    <text evidence="1 11">Catalyzes the 6-electron oxidation of protoporphyrinogen-IX to form protoporphyrin-IX.</text>
</comment>
<dbReference type="KEGG" id="kbi:30211590"/>
<dbReference type="NCBIfam" id="TIGR00562">
    <property type="entry name" value="proto_IX_ox"/>
    <property type="match status" value="1"/>
</dbReference>
<dbReference type="EMBL" id="CP144547">
    <property type="protein sequence ID" value="WVW86389.1"/>
    <property type="molecule type" value="Genomic_DNA"/>
</dbReference>
<name>A0A1B9FVP4_9TREE</name>
<dbReference type="Gene3D" id="3.50.50.60">
    <property type="entry name" value="FAD/NAD(P)-binding domain"/>
    <property type="match status" value="1"/>
</dbReference>
<keyword evidence="6 11" id="KW-0274">FAD</keyword>
<dbReference type="AlphaFoldDB" id="A0A1B9FVP4"/>
<dbReference type="Pfam" id="PF01593">
    <property type="entry name" value="Amino_oxidase"/>
    <property type="match status" value="1"/>
</dbReference>
<dbReference type="InterPro" id="IPR050464">
    <property type="entry name" value="Zeta_carotene_desat/Oxidored"/>
</dbReference>